<organism evidence="6 7">
    <name type="scientific">Burkholderia stagnalis</name>
    <dbReference type="NCBI Taxonomy" id="1503054"/>
    <lineage>
        <taxon>Bacteria</taxon>
        <taxon>Pseudomonadati</taxon>
        <taxon>Pseudomonadota</taxon>
        <taxon>Betaproteobacteria</taxon>
        <taxon>Burkholderiales</taxon>
        <taxon>Burkholderiaceae</taxon>
        <taxon>Burkholderia</taxon>
        <taxon>Burkholderia cepacia complex</taxon>
    </lineage>
</organism>
<dbReference type="InterPro" id="IPR020845">
    <property type="entry name" value="AMP-binding_CS"/>
</dbReference>
<comment type="similarity">
    <text evidence="1">Belongs to the ATP-dependent AMP-binding enzyme family.</text>
</comment>
<dbReference type="PANTHER" id="PTHR43859">
    <property type="entry name" value="ACYL-ACTIVATING ENZYME"/>
    <property type="match status" value="1"/>
</dbReference>
<feature type="non-terminal residue" evidence="6">
    <location>
        <position position="154"/>
    </location>
</feature>
<evidence type="ECO:0000313" key="6">
    <source>
        <dbReference type="EMBL" id="KAB0629601.1"/>
    </source>
</evidence>
<accession>A0A6L3MJ27</accession>
<dbReference type="Proteomes" id="UP000473470">
    <property type="component" value="Unassembled WGS sequence"/>
</dbReference>
<evidence type="ECO:0000256" key="2">
    <source>
        <dbReference type="ARBA" id="ARBA00022598"/>
    </source>
</evidence>
<protein>
    <submittedName>
        <fullName evidence="6">Long-chain fatty acid--CoA ligase</fullName>
    </submittedName>
</protein>
<keyword evidence="2 6" id="KW-0436">Ligase</keyword>
<proteinExistence type="inferred from homology"/>
<evidence type="ECO:0000256" key="3">
    <source>
        <dbReference type="ARBA" id="ARBA00022832"/>
    </source>
</evidence>
<dbReference type="AlphaFoldDB" id="A0A6L3MJ27"/>
<feature type="domain" description="AMP-dependent synthetase/ligase" evidence="5">
    <location>
        <begin position="2"/>
        <end position="147"/>
    </location>
</feature>
<dbReference type="RefSeq" id="WP_150999615.1">
    <property type="nucleotide sequence ID" value="NZ_VZOK01000288.1"/>
</dbReference>
<reference evidence="6 7" key="1">
    <citation type="submission" date="2019-09" db="EMBL/GenBank/DDBJ databases">
        <title>Draft genome sequences of 48 bacterial type strains from the CCUG.</title>
        <authorList>
            <person name="Tunovic T."/>
            <person name="Pineiro-Iglesias B."/>
            <person name="Unosson C."/>
            <person name="Inganas E."/>
            <person name="Ohlen M."/>
            <person name="Cardew S."/>
            <person name="Jensie-Markopoulos S."/>
            <person name="Salva-Serra F."/>
            <person name="Jaen-Luchoro D."/>
            <person name="Karlsson R."/>
            <person name="Svensson-Stadler L."/>
            <person name="Chun J."/>
            <person name="Moore E."/>
        </authorList>
    </citation>
    <scope>NUCLEOTIDE SEQUENCE [LARGE SCALE GENOMIC DNA]</scope>
    <source>
        <strain evidence="6 7">CCUG 65686</strain>
    </source>
</reference>
<gene>
    <name evidence="6" type="ORF">F7R25_37805</name>
</gene>
<dbReference type="GO" id="GO:0016874">
    <property type="term" value="F:ligase activity"/>
    <property type="evidence" value="ECO:0007669"/>
    <property type="project" value="UniProtKB-KW"/>
</dbReference>
<dbReference type="Gene3D" id="3.40.50.12780">
    <property type="entry name" value="N-terminal domain of ligase-like"/>
    <property type="match status" value="1"/>
</dbReference>
<dbReference type="InterPro" id="IPR000873">
    <property type="entry name" value="AMP-dep_synth/lig_dom"/>
</dbReference>
<comment type="caution">
    <text evidence="6">The sequence shown here is derived from an EMBL/GenBank/DDBJ whole genome shotgun (WGS) entry which is preliminary data.</text>
</comment>
<dbReference type="PANTHER" id="PTHR43859:SF4">
    <property type="entry name" value="BUTANOATE--COA LIGASE AAE1-RELATED"/>
    <property type="match status" value="1"/>
</dbReference>
<dbReference type="SUPFAM" id="SSF56801">
    <property type="entry name" value="Acetyl-CoA synthetase-like"/>
    <property type="match status" value="1"/>
</dbReference>
<evidence type="ECO:0000256" key="1">
    <source>
        <dbReference type="ARBA" id="ARBA00006432"/>
    </source>
</evidence>
<dbReference type="EMBL" id="VZOK01000288">
    <property type="protein sequence ID" value="KAB0629601.1"/>
    <property type="molecule type" value="Genomic_DNA"/>
</dbReference>
<feature type="non-terminal residue" evidence="6">
    <location>
        <position position="1"/>
    </location>
</feature>
<dbReference type="PROSITE" id="PS00455">
    <property type="entry name" value="AMP_BINDING"/>
    <property type="match status" value="1"/>
</dbReference>
<keyword evidence="4" id="KW-0443">Lipid metabolism</keyword>
<dbReference type="Pfam" id="PF00501">
    <property type="entry name" value="AMP-binding"/>
    <property type="match status" value="1"/>
</dbReference>
<name>A0A6L3MJ27_9BURK</name>
<evidence type="ECO:0000256" key="4">
    <source>
        <dbReference type="ARBA" id="ARBA00023098"/>
    </source>
</evidence>
<keyword evidence="3" id="KW-0276">Fatty acid metabolism</keyword>
<evidence type="ECO:0000313" key="7">
    <source>
        <dbReference type="Proteomes" id="UP000473470"/>
    </source>
</evidence>
<dbReference type="GO" id="GO:0006631">
    <property type="term" value="P:fatty acid metabolic process"/>
    <property type="evidence" value="ECO:0007669"/>
    <property type="project" value="UniProtKB-KW"/>
</dbReference>
<evidence type="ECO:0000259" key="5">
    <source>
        <dbReference type="Pfam" id="PF00501"/>
    </source>
</evidence>
<dbReference type="InterPro" id="IPR042099">
    <property type="entry name" value="ANL_N_sf"/>
</dbReference>
<sequence>INDASDRVILFDKTFLPLVKAVKPLLKSVEHYICLDAVDEAISQDFPEIKFYDELIAQQNANFDWPELDELSASSLCYTSGTTGNPKGVLYSHRSTVLHSYAISMPDSLNVSARDIMMPVVPMFHVNAWGTPYAAAMVGCTLVLPGPGLDGASL</sequence>